<dbReference type="EMBL" id="JADZSC010000003">
    <property type="protein sequence ID" value="MBH0231487.1"/>
    <property type="molecule type" value="Genomic_DNA"/>
</dbReference>
<proteinExistence type="predicted"/>
<dbReference type="Proteomes" id="UP000614490">
    <property type="component" value="Unassembled WGS sequence"/>
</dbReference>
<keyword evidence="3" id="KW-1185">Reference proteome</keyword>
<reference evidence="2 3" key="1">
    <citation type="journal article" date="2005" name="Int. J. Syst. Evol. Microbiol.">
        <title>Halobacillus yeomjeoni sp. nov., isolated from a marine solar saltern in Korea.</title>
        <authorList>
            <person name="Yoon J.H."/>
            <person name="Kang S.J."/>
            <person name="Lee C.H."/>
            <person name="Oh H.W."/>
            <person name="Oh T.K."/>
        </authorList>
    </citation>
    <scope>NUCLEOTIDE SEQUENCE [LARGE SCALE GENOMIC DNA]</scope>
    <source>
        <strain evidence="2 3">KCTC 3957</strain>
    </source>
</reference>
<dbReference type="RefSeq" id="WP_197318109.1">
    <property type="nucleotide sequence ID" value="NZ_JADZSC010000003.1"/>
</dbReference>
<accession>A0A931HX63</accession>
<feature type="region of interest" description="Disordered" evidence="1">
    <location>
        <begin position="1"/>
        <end position="22"/>
    </location>
</feature>
<name>A0A931HX63_9BACI</name>
<evidence type="ECO:0000313" key="2">
    <source>
        <dbReference type="EMBL" id="MBH0231487.1"/>
    </source>
</evidence>
<gene>
    <name evidence="2" type="ORF">H0267_14770</name>
</gene>
<evidence type="ECO:0000256" key="1">
    <source>
        <dbReference type="SAM" id="MobiDB-lite"/>
    </source>
</evidence>
<evidence type="ECO:0000313" key="3">
    <source>
        <dbReference type="Proteomes" id="UP000614490"/>
    </source>
</evidence>
<comment type="caution">
    <text evidence="2">The sequence shown here is derived from an EMBL/GenBank/DDBJ whole genome shotgun (WGS) entry which is preliminary data.</text>
</comment>
<dbReference type="NCBIfam" id="NF045794">
    <property type="entry name" value="CsxC_fam"/>
    <property type="match status" value="1"/>
</dbReference>
<organism evidence="2 3">
    <name type="scientific">Halobacillus yeomjeoni</name>
    <dbReference type="NCBI Taxonomy" id="311194"/>
    <lineage>
        <taxon>Bacteria</taxon>
        <taxon>Bacillati</taxon>
        <taxon>Bacillota</taxon>
        <taxon>Bacilli</taxon>
        <taxon>Bacillales</taxon>
        <taxon>Bacillaceae</taxon>
        <taxon>Halobacillus</taxon>
    </lineage>
</organism>
<dbReference type="AlphaFoldDB" id="A0A931HX63"/>
<dbReference type="InterPro" id="IPR054845">
    <property type="entry name" value="Exosporium_prot_C"/>
</dbReference>
<evidence type="ECO:0008006" key="4">
    <source>
        <dbReference type="Google" id="ProtNLM"/>
    </source>
</evidence>
<protein>
    <recommendedName>
        <fullName evidence="4">SipL SPOCS domain-containing protein</fullName>
    </recommendedName>
</protein>
<sequence>MKKNTGCGHGHEHKHCPPLPKSDVAKNARSLYTEINDGPGADEEKTVVLKDVYIQSLTEADFHLPTFATEIKTIRKNVRLTQCKAIPVYGDEYTVKLFVEGFVHKNIQYVEDGYGTVKDYSIDIPFKAYHKVELVNPYTPTQYSSKNNNDQEYRELAKNGMGADRCEFGSVTYEYYNEPINCKILWSEVNQLDIISNFDNWGRFNKVTEKMDINLLIKLTQLQQVQNGKGKGGDDGGKGKG</sequence>